<accession>A0A4Q2DDW5</accession>
<name>A0A4Q2DDW5_9AGAR</name>
<evidence type="ECO:0000313" key="3">
    <source>
        <dbReference type="Proteomes" id="UP000290288"/>
    </source>
</evidence>
<proteinExistence type="predicted"/>
<gene>
    <name evidence="2" type="ORF">EST38_g7948</name>
</gene>
<organism evidence="2 3">
    <name type="scientific">Candolleomyces aberdarensis</name>
    <dbReference type="NCBI Taxonomy" id="2316362"/>
    <lineage>
        <taxon>Eukaryota</taxon>
        <taxon>Fungi</taxon>
        <taxon>Dikarya</taxon>
        <taxon>Basidiomycota</taxon>
        <taxon>Agaricomycotina</taxon>
        <taxon>Agaricomycetes</taxon>
        <taxon>Agaricomycetidae</taxon>
        <taxon>Agaricales</taxon>
        <taxon>Agaricineae</taxon>
        <taxon>Psathyrellaceae</taxon>
        <taxon>Candolleomyces</taxon>
    </lineage>
</organism>
<feature type="compositionally biased region" description="Acidic residues" evidence="1">
    <location>
        <begin position="60"/>
        <end position="74"/>
    </location>
</feature>
<evidence type="ECO:0000313" key="2">
    <source>
        <dbReference type="EMBL" id="RXW17907.1"/>
    </source>
</evidence>
<dbReference type="AlphaFoldDB" id="A0A4Q2DDW5"/>
<dbReference type="EMBL" id="SDEE01000304">
    <property type="protein sequence ID" value="RXW17907.1"/>
    <property type="molecule type" value="Genomic_DNA"/>
</dbReference>
<protein>
    <submittedName>
        <fullName evidence="2">Uncharacterized protein</fullName>
    </submittedName>
</protein>
<keyword evidence="3" id="KW-1185">Reference proteome</keyword>
<reference evidence="2 3" key="1">
    <citation type="submission" date="2019-01" db="EMBL/GenBank/DDBJ databases">
        <title>Draft genome sequence of Psathyrella aberdarensis IHI B618.</title>
        <authorList>
            <person name="Buettner E."/>
            <person name="Kellner H."/>
        </authorList>
    </citation>
    <scope>NUCLEOTIDE SEQUENCE [LARGE SCALE GENOMIC DNA]</scope>
    <source>
        <strain evidence="2 3">IHI B618</strain>
    </source>
</reference>
<evidence type="ECO:0000256" key="1">
    <source>
        <dbReference type="SAM" id="MobiDB-lite"/>
    </source>
</evidence>
<feature type="compositionally biased region" description="Basic and acidic residues" evidence="1">
    <location>
        <begin position="126"/>
        <end position="137"/>
    </location>
</feature>
<comment type="caution">
    <text evidence="2">The sequence shown here is derived from an EMBL/GenBank/DDBJ whole genome shotgun (WGS) entry which is preliminary data.</text>
</comment>
<dbReference type="Proteomes" id="UP000290288">
    <property type="component" value="Unassembled WGS sequence"/>
</dbReference>
<sequence length="264" mass="29148">MDCNPKLVETLRSVTLVCFIVPDEGASVRRMKRFFMEAKSLTTLELAVGNEEGRYSDSSAESEDEDAQQEEDCSETGTSTAAEAVPLSNFNKGEAGPSNPPVPYQISAGPFDTGEGEGDQGNYYIDRSDGNANKDDSGAEDGDDNNNDSNPVEPTYTGLPNVLPNTLQYLLLSGPANSTMLKELDEWIVHARNRSWLLNLRTIAFRLVDPAKGKTADVVYLTEKEQGELEQKIEELLNILRQRSPTVEVIKPRPLAQLRYPLTF</sequence>
<feature type="region of interest" description="Disordered" evidence="1">
    <location>
        <begin position="51"/>
        <end position="159"/>
    </location>
</feature>